<feature type="domain" description="Calcineurin-like phosphoesterase" evidence="5">
    <location>
        <begin position="48"/>
        <end position="258"/>
    </location>
</feature>
<evidence type="ECO:0000256" key="1">
    <source>
        <dbReference type="ARBA" id="ARBA00022729"/>
    </source>
</evidence>
<feature type="signal peptide" evidence="2">
    <location>
        <begin position="1"/>
        <end position="27"/>
    </location>
</feature>
<dbReference type="Pfam" id="PF00149">
    <property type="entry name" value="Metallophos"/>
    <property type="match status" value="1"/>
</dbReference>
<keyword evidence="4" id="KW-0472">Membrane</keyword>
<dbReference type="InterPro" id="IPR006179">
    <property type="entry name" value="5_nucleotidase/apyrase"/>
</dbReference>
<evidence type="ECO:0000256" key="4">
    <source>
        <dbReference type="SAM" id="Phobius"/>
    </source>
</evidence>
<dbReference type="SUPFAM" id="SSF56300">
    <property type="entry name" value="Metallo-dependent phosphatases"/>
    <property type="match status" value="1"/>
</dbReference>
<dbReference type="PANTHER" id="PTHR11575">
    <property type="entry name" value="5'-NUCLEOTIDASE-RELATED"/>
    <property type="match status" value="1"/>
</dbReference>
<dbReference type="EMBL" id="CP097160">
    <property type="protein sequence ID" value="UQN14059.1"/>
    <property type="molecule type" value="Genomic_DNA"/>
</dbReference>
<dbReference type="InterPro" id="IPR008334">
    <property type="entry name" value="5'-Nucleotdase_C"/>
</dbReference>
<gene>
    <name evidence="7" type="ORF">M3M28_08305</name>
</gene>
<dbReference type="InterPro" id="IPR029052">
    <property type="entry name" value="Metallo-depent_PP-like"/>
</dbReference>
<keyword evidence="2" id="KW-0378">Hydrolase</keyword>
<evidence type="ECO:0000256" key="3">
    <source>
        <dbReference type="SAM" id="MobiDB-lite"/>
    </source>
</evidence>
<dbReference type="InterPro" id="IPR004843">
    <property type="entry name" value="Calcineurin-like_PHP"/>
</dbReference>
<dbReference type="InterPro" id="IPR036907">
    <property type="entry name" value="5'-Nucleotdase_C_sf"/>
</dbReference>
<feature type="transmembrane region" description="Helical" evidence="4">
    <location>
        <begin position="696"/>
        <end position="715"/>
    </location>
</feature>
<dbReference type="PRINTS" id="PR01607">
    <property type="entry name" value="APYRASEFAMLY"/>
</dbReference>
<name>A0ABY4MVJ3_9MICO</name>
<feature type="region of interest" description="Disordered" evidence="3">
    <location>
        <begin position="640"/>
        <end position="686"/>
    </location>
</feature>
<proteinExistence type="inferred from homology"/>
<keyword evidence="4" id="KW-1133">Transmembrane helix</keyword>
<reference evidence="7" key="1">
    <citation type="submission" date="2022-05" db="EMBL/GenBank/DDBJ databases">
        <title>Complete genome sequence of toluene-degrading Gulosibacter sediminis strain ACHW.36C.</title>
        <authorList>
            <person name="Wai A.C."/>
            <person name="Lai G.K."/>
            <person name="Griffin S.D."/>
            <person name="Leung F.C."/>
        </authorList>
    </citation>
    <scope>NUCLEOTIDE SEQUENCE [LARGE SCALE GENOMIC DNA]</scope>
    <source>
        <strain evidence="7">ACHW.36C</strain>
    </source>
</reference>
<sequence length="721" mass="74843">MRVASKLSALLATAALVAAGTPAVAQAASPMAQTVNEDGTVTVQLITVNDVHGRIGAMTVPWAGTIEQARAENPDSVLISAGDNQGASLFASSIANDEPIMDVLNTVGVDAIAAGNHEFDKGLADVERIEEYLGQSLLAANIYDEAGNTVLDSYKIVERGGLRIGVIGTAPEDLATLVSAEAFDGLQVGDAVEAVNRVAAEIEDDVDLIVADFHDGATAGEPEGATWDSERAKPGLIQQIDTELTPAVDVVLNAHTHRVYNWTDTVEETGATRPVIQTGEYMNNIGVIEVTYDPASGEVVDFTSELRARTTTPTDELIATYPVVAEVNDIVNDALADAEVLGGVPVGNITTDITREGVAAEDTSYPGESALGNLVTDMMVQEGEQYGAQIGMGNAGGVRADLLYGEDGVVSYSELQAVMPFVNNQFVVELTGEQVRTLIEQQFREDGSYTHISFSSNLTYTYDPEAEFGNKVSDVYFEGALIDPDEVYSIITYGFLASGTTGFPVFQDAISKTDTGRIDLDMFRDAFADSLEGDAIAPDFSRRSVQLTGAPDAPVAAGEQVTFALGDLDLTSAGTPLASEITGTLVTADGTRIELGSFTAVDGAADISFALPEADAGDATIELEVADAGTLVRVPLTVEAGAEPTPAPTASTPAETEQATDGPETTAPGASASATSTSTAAADGSDDSLATTGAQVLPLGLLAAATVVLGAVLVLRRRTQA</sequence>
<protein>
    <submittedName>
        <fullName evidence="7">Bifunctional metallophosphatase/5'-nucleotidase</fullName>
    </submittedName>
</protein>
<evidence type="ECO:0000256" key="2">
    <source>
        <dbReference type="RuleBase" id="RU362119"/>
    </source>
</evidence>
<feature type="chain" id="PRO_5044998255" evidence="2">
    <location>
        <begin position="28"/>
        <end position="721"/>
    </location>
</feature>
<organism evidence="7">
    <name type="scientific">Gulosibacter sediminis</name>
    <dbReference type="NCBI Taxonomy" id="1729695"/>
    <lineage>
        <taxon>Bacteria</taxon>
        <taxon>Bacillati</taxon>
        <taxon>Actinomycetota</taxon>
        <taxon>Actinomycetes</taxon>
        <taxon>Micrococcales</taxon>
        <taxon>Microbacteriaceae</taxon>
        <taxon>Gulosibacter</taxon>
    </lineage>
</organism>
<accession>A0ABY4MVJ3</accession>
<evidence type="ECO:0000313" key="7">
    <source>
        <dbReference type="EMBL" id="UQN14059.1"/>
    </source>
</evidence>
<dbReference type="SUPFAM" id="SSF55816">
    <property type="entry name" value="5'-nucleotidase (syn. UDP-sugar hydrolase), C-terminal domain"/>
    <property type="match status" value="1"/>
</dbReference>
<comment type="similarity">
    <text evidence="2">Belongs to the 5'-nucleotidase family.</text>
</comment>
<dbReference type="Pfam" id="PF02872">
    <property type="entry name" value="5_nucleotid_C"/>
    <property type="match status" value="1"/>
</dbReference>
<dbReference type="Gene3D" id="3.60.21.10">
    <property type="match status" value="1"/>
</dbReference>
<keyword evidence="2" id="KW-0547">Nucleotide-binding</keyword>
<dbReference type="PANTHER" id="PTHR11575:SF24">
    <property type="entry name" value="5'-NUCLEOTIDASE"/>
    <property type="match status" value="1"/>
</dbReference>
<feature type="domain" description="5'-Nucleotidase C-terminal" evidence="6">
    <location>
        <begin position="347"/>
        <end position="507"/>
    </location>
</feature>
<evidence type="ECO:0000259" key="6">
    <source>
        <dbReference type="Pfam" id="PF02872"/>
    </source>
</evidence>
<keyword evidence="4" id="KW-0812">Transmembrane</keyword>
<evidence type="ECO:0000259" key="5">
    <source>
        <dbReference type="Pfam" id="PF00149"/>
    </source>
</evidence>
<keyword evidence="1 2" id="KW-0732">Signal</keyword>
<dbReference type="Gene3D" id="3.90.780.10">
    <property type="entry name" value="5'-Nucleotidase, C-terminal domain"/>
    <property type="match status" value="1"/>
</dbReference>